<keyword evidence="1" id="KW-0472">Membrane</keyword>
<evidence type="ECO:0000313" key="2">
    <source>
        <dbReference type="EMBL" id="MEJ8641649.1"/>
    </source>
</evidence>
<gene>
    <name evidence="2" type="ORF">WKI68_09565</name>
</gene>
<sequence>MLLLLVLVVGLVLGAILYVAVVHPRLAGPLSAVGGIAAALGAAVIAAYAVRRR</sequence>
<proteinExistence type="predicted"/>
<comment type="caution">
    <text evidence="2">The sequence shown here is derived from an EMBL/GenBank/DDBJ whole genome shotgun (WGS) entry which is preliminary data.</text>
</comment>
<accession>A0ABU8U2S5</accession>
<evidence type="ECO:0000313" key="3">
    <source>
        <dbReference type="Proteomes" id="UP001382904"/>
    </source>
</evidence>
<keyword evidence="1" id="KW-1133">Transmembrane helix</keyword>
<dbReference type="Proteomes" id="UP001382904">
    <property type="component" value="Unassembled WGS sequence"/>
</dbReference>
<feature type="transmembrane region" description="Helical" evidence="1">
    <location>
        <begin position="30"/>
        <end position="50"/>
    </location>
</feature>
<reference evidence="2 3" key="1">
    <citation type="submission" date="2024-03" db="EMBL/GenBank/DDBJ databases">
        <title>Novel Streptomyces species of biotechnological and ecological value are a feature of Machair soil.</title>
        <authorList>
            <person name="Prole J.R."/>
            <person name="Goodfellow M."/>
            <person name="Allenby N."/>
            <person name="Ward A.C."/>
        </authorList>
    </citation>
    <scope>NUCLEOTIDE SEQUENCE [LARGE SCALE GENOMIC DNA]</scope>
    <source>
        <strain evidence="2 3">MS1.HAVA.3</strain>
    </source>
</reference>
<keyword evidence="3" id="KW-1185">Reference proteome</keyword>
<evidence type="ECO:0000256" key="1">
    <source>
        <dbReference type="SAM" id="Phobius"/>
    </source>
</evidence>
<name>A0ABU8U2S5_9ACTN</name>
<organism evidence="2 3">
    <name type="scientific">Streptomyces caledonius</name>
    <dbReference type="NCBI Taxonomy" id="3134107"/>
    <lineage>
        <taxon>Bacteria</taxon>
        <taxon>Bacillati</taxon>
        <taxon>Actinomycetota</taxon>
        <taxon>Actinomycetes</taxon>
        <taxon>Kitasatosporales</taxon>
        <taxon>Streptomycetaceae</taxon>
        <taxon>Streptomyces</taxon>
    </lineage>
</organism>
<dbReference type="EMBL" id="JBBKAM010000002">
    <property type="protein sequence ID" value="MEJ8641649.1"/>
    <property type="molecule type" value="Genomic_DNA"/>
</dbReference>
<protein>
    <submittedName>
        <fullName evidence="2">Uncharacterized protein</fullName>
    </submittedName>
</protein>
<keyword evidence="1" id="KW-0812">Transmembrane</keyword>